<feature type="transmembrane region" description="Helical" evidence="1">
    <location>
        <begin position="47"/>
        <end position="67"/>
    </location>
</feature>
<protein>
    <submittedName>
        <fullName evidence="3">Diguanylate cyclase (GGDEF) domain-containing protein</fullName>
    </submittedName>
</protein>
<dbReference type="AlphaFoldDB" id="A0A1H1ZCX3"/>
<gene>
    <name evidence="3" type="ORF">SAMN04489716_3237</name>
</gene>
<dbReference type="NCBIfam" id="TIGR00254">
    <property type="entry name" value="GGDEF"/>
    <property type="match status" value="1"/>
</dbReference>
<proteinExistence type="predicted"/>
<sequence length="248" mass="26615">MIYLNDTVAQGWLTALFLPGLPLLAAALGVGPIALSIGHTFGDDSYVPVYAAAGVVLSALVMTRMWLLIQRQRWLAVTDGLTGLRTRRYFEETLATAIARNARAREPFGVLLLDVDFFKKVNDTRGHGAGDRVLQELARRLLTVVRAGDVVARYGGEEFAVLLAHAGPAETRQVAERLRGTIAAEPIPTDDGPPLTITVSIGVAAGAVPGVPDNSAQLMLQADRCLYTAKEQGRDRVVAGPEFDRITA</sequence>
<dbReference type="GO" id="GO:0043709">
    <property type="term" value="P:cell adhesion involved in single-species biofilm formation"/>
    <property type="evidence" value="ECO:0007669"/>
    <property type="project" value="TreeGrafter"/>
</dbReference>
<dbReference type="STRING" id="113562.SAMN04489716_3237"/>
<keyword evidence="1" id="KW-0812">Transmembrane</keyword>
<dbReference type="GO" id="GO:0005886">
    <property type="term" value="C:plasma membrane"/>
    <property type="evidence" value="ECO:0007669"/>
    <property type="project" value="TreeGrafter"/>
</dbReference>
<dbReference type="InterPro" id="IPR000160">
    <property type="entry name" value="GGDEF_dom"/>
</dbReference>
<dbReference type="OrthoDB" id="23692at2"/>
<dbReference type="GO" id="GO:1902201">
    <property type="term" value="P:negative regulation of bacterial-type flagellum-dependent cell motility"/>
    <property type="evidence" value="ECO:0007669"/>
    <property type="project" value="TreeGrafter"/>
</dbReference>
<dbReference type="RefSeq" id="WP_157751610.1">
    <property type="nucleotide sequence ID" value="NZ_BOMJ01000005.1"/>
</dbReference>
<dbReference type="InterPro" id="IPR029787">
    <property type="entry name" value="Nucleotide_cyclase"/>
</dbReference>
<dbReference type="FunFam" id="3.30.70.270:FF:000001">
    <property type="entry name" value="Diguanylate cyclase domain protein"/>
    <property type="match status" value="1"/>
</dbReference>
<evidence type="ECO:0000313" key="4">
    <source>
        <dbReference type="Proteomes" id="UP000198688"/>
    </source>
</evidence>
<feature type="transmembrane region" description="Helical" evidence="1">
    <location>
        <begin position="12"/>
        <end position="35"/>
    </location>
</feature>
<dbReference type="CDD" id="cd01949">
    <property type="entry name" value="GGDEF"/>
    <property type="match status" value="1"/>
</dbReference>
<dbReference type="Gene3D" id="3.30.70.270">
    <property type="match status" value="1"/>
</dbReference>
<keyword evidence="1" id="KW-1133">Transmembrane helix</keyword>
<evidence type="ECO:0000259" key="2">
    <source>
        <dbReference type="PROSITE" id="PS50887"/>
    </source>
</evidence>
<evidence type="ECO:0000313" key="3">
    <source>
        <dbReference type="EMBL" id="SDT31056.1"/>
    </source>
</evidence>
<dbReference type="Proteomes" id="UP000198688">
    <property type="component" value="Chromosome I"/>
</dbReference>
<name>A0A1H1ZCX3_9ACTN</name>
<dbReference type="InterPro" id="IPR043128">
    <property type="entry name" value="Rev_trsase/Diguanyl_cyclase"/>
</dbReference>
<evidence type="ECO:0000256" key="1">
    <source>
        <dbReference type="SAM" id="Phobius"/>
    </source>
</evidence>
<dbReference type="PROSITE" id="PS50887">
    <property type="entry name" value="GGDEF"/>
    <property type="match status" value="1"/>
</dbReference>
<dbReference type="PANTHER" id="PTHR45138">
    <property type="entry name" value="REGULATORY COMPONENTS OF SENSORY TRANSDUCTION SYSTEM"/>
    <property type="match status" value="1"/>
</dbReference>
<dbReference type="GO" id="GO:0052621">
    <property type="term" value="F:diguanylate cyclase activity"/>
    <property type="evidence" value="ECO:0007669"/>
    <property type="project" value="TreeGrafter"/>
</dbReference>
<reference evidence="3 4" key="1">
    <citation type="submission" date="2016-10" db="EMBL/GenBank/DDBJ databases">
        <authorList>
            <person name="de Groot N.N."/>
        </authorList>
    </citation>
    <scope>NUCLEOTIDE SEQUENCE [LARGE SCALE GENOMIC DNA]</scope>
    <source>
        <strain evidence="3 4">DSM 43941</strain>
    </source>
</reference>
<feature type="domain" description="GGDEF" evidence="2">
    <location>
        <begin position="106"/>
        <end position="242"/>
    </location>
</feature>
<keyword evidence="4" id="KW-1185">Reference proteome</keyword>
<dbReference type="EMBL" id="LT629758">
    <property type="protein sequence ID" value="SDT31056.1"/>
    <property type="molecule type" value="Genomic_DNA"/>
</dbReference>
<dbReference type="Pfam" id="PF00990">
    <property type="entry name" value="GGDEF"/>
    <property type="match status" value="1"/>
</dbReference>
<dbReference type="SMART" id="SM00267">
    <property type="entry name" value="GGDEF"/>
    <property type="match status" value="1"/>
</dbReference>
<keyword evidence="1" id="KW-0472">Membrane</keyword>
<dbReference type="PANTHER" id="PTHR45138:SF9">
    <property type="entry name" value="DIGUANYLATE CYCLASE DGCM-RELATED"/>
    <property type="match status" value="1"/>
</dbReference>
<accession>A0A1H1ZCX3</accession>
<dbReference type="InterPro" id="IPR050469">
    <property type="entry name" value="Diguanylate_Cyclase"/>
</dbReference>
<organism evidence="3 4">
    <name type="scientific">Actinoplanes derwentensis</name>
    <dbReference type="NCBI Taxonomy" id="113562"/>
    <lineage>
        <taxon>Bacteria</taxon>
        <taxon>Bacillati</taxon>
        <taxon>Actinomycetota</taxon>
        <taxon>Actinomycetes</taxon>
        <taxon>Micromonosporales</taxon>
        <taxon>Micromonosporaceae</taxon>
        <taxon>Actinoplanes</taxon>
    </lineage>
</organism>
<dbReference type="SUPFAM" id="SSF55073">
    <property type="entry name" value="Nucleotide cyclase"/>
    <property type="match status" value="1"/>
</dbReference>